<evidence type="ECO:0000256" key="6">
    <source>
        <dbReference type="ARBA" id="ARBA00023277"/>
    </source>
</evidence>
<sequence length="542" mass="58665">MPAASTQTRESSIRKRALPGLSLALALAAAPLPAQAQAQAQAQPRAAGEGAVVTVEADQPGAQVHPDVFGQFMEHLGTGIYGGVWVGEDSPIPNDGGYRTDVLQALKDINVPMVRWPGGCFADEYHWRDGIGPREDRPVKINTNWGGVNEDNSFGTHEFMGFAQRLGARTYVSVNLGSGTPAEASQWVEYMTAPAGTTALARERAANGHEDAWTVDYLGIGNELWGCGGNMRAEYAADLTNRFVTFTKPGTGEMLKIASGPSDSNYEWTETMMKISGKLIDGLALHFYTRPRDATWEDKGPALGFPESEWASTLDHTMEMDEFITRHSAIMDKYDPEQRVMLAVDEWGTWYDPAPGTNPGFLQQQNSLRDAMVAALNINIFTKHAERVKMAAIAQMVNVLQAMLLTDGPRMVKTPTYHVFDMYEPWQGATALPVDVAAPMYEKDDVSIPAVSVSAVRGTDGQVHLALVNVDPNNAHPVTIALDGVNPAGATGRILTARAMDAHNDFENPEVVTPTAFTGARVSRGTVTATLPAKSIVVLQLR</sequence>
<dbReference type="SMART" id="SM00813">
    <property type="entry name" value="Alpha-L-AF_C"/>
    <property type="match status" value="1"/>
</dbReference>
<feature type="domain" description="Alpha-L-arabinofuranosidase C-terminal" evidence="9">
    <location>
        <begin position="345"/>
        <end position="535"/>
    </location>
</feature>
<dbReference type="InterPro" id="IPR010720">
    <property type="entry name" value="Alpha-L-AF_C"/>
</dbReference>
<dbReference type="Pfam" id="PF22848">
    <property type="entry name" value="ASD1_dom"/>
    <property type="match status" value="1"/>
</dbReference>
<keyword evidence="11" id="KW-1185">Reference proteome</keyword>
<dbReference type="OrthoDB" id="9758333at2"/>
<protein>
    <recommendedName>
        <fullName evidence="4">non-reducing end alpha-L-arabinofuranosidase</fullName>
        <ecNumber evidence="4">3.2.1.55</ecNumber>
    </recommendedName>
</protein>
<dbReference type="GO" id="GO:0046373">
    <property type="term" value="P:L-arabinose metabolic process"/>
    <property type="evidence" value="ECO:0007669"/>
    <property type="project" value="InterPro"/>
</dbReference>
<comment type="catalytic activity">
    <reaction evidence="1">
        <text>Hydrolysis of terminal non-reducing alpha-L-arabinofuranoside residues in alpha-L-arabinosides.</text>
        <dbReference type="EC" id="3.2.1.55"/>
    </reaction>
</comment>
<keyword evidence="6" id="KW-0119">Carbohydrate metabolism</keyword>
<evidence type="ECO:0000256" key="7">
    <source>
        <dbReference type="ARBA" id="ARBA00023295"/>
    </source>
</evidence>
<keyword evidence="7" id="KW-0326">Glycosidase</keyword>
<evidence type="ECO:0000256" key="8">
    <source>
        <dbReference type="SAM" id="SignalP"/>
    </source>
</evidence>
<dbReference type="STRING" id="450378.GCA_001661675_00323"/>
<keyword evidence="5" id="KW-0378">Hydrolase</keyword>
<evidence type="ECO:0000313" key="11">
    <source>
        <dbReference type="Proteomes" id="UP000195807"/>
    </source>
</evidence>
<accession>A0A1Z1F8S9</accession>
<dbReference type="PANTHER" id="PTHR43576">
    <property type="entry name" value="ALPHA-L-ARABINOFURANOSIDASE C-RELATED"/>
    <property type="match status" value="1"/>
</dbReference>
<evidence type="ECO:0000313" key="10">
    <source>
        <dbReference type="EMBL" id="ARU15107.1"/>
    </source>
</evidence>
<dbReference type="Pfam" id="PF06964">
    <property type="entry name" value="Alpha-L-AF_C"/>
    <property type="match status" value="1"/>
</dbReference>
<dbReference type="Gene3D" id="3.20.20.80">
    <property type="entry name" value="Glycosidases"/>
    <property type="match status" value="1"/>
</dbReference>
<dbReference type="Gene3D" id="2.60.40.1180">
    <property type="entry name" value="Golgi alpha-mannosidase II"/>
    <property type="match status" value="1"/>
</dbReference>
<evidence type="ECO:0000256" key="5">
    <source>
        <dbReference type="ARBA" id="ARBA00022801"/>
    </source>
</evidence>
<dbReference type="InterPro" id="IPR055235">
    <property type="entry name" value="ASD1_cat"/>
</dbReference>
<organism evidence="10 11">
    <name type="scientific">Croceicoccus marinus</name>
    <dbReference type="NCBI Taxonomy" id="450378"/>
    <lineage>
        <taxon>Bacteria</taxon>
        <taxon>Pseudomonadati</taxon>
        <taxon>Pseudomonadota</taxon>
        <taxon>Alphaproteobacteria</taxon>
        <taxon>Sphingomonadales</taxon>
        <taxon>Erythrobacteraceae</taxon>
        <taxon>Croceicoccus</taxon>
    </lineage>
</organism>
<evidence type="ECO:0000256" key="4">
    <source>
        <dbReference type="ARBA" id="ARBA00012670"/>
    </source>
</evidence>
<dbReference type="SUPFAM" id="SSF51011">
    <property type="entry name" value="Glycosyl hydrolase domain"/>
    <property type="match status" value="1"/>
</dbReference>
<dbReference type="PANTHER" id="PTHR43576:SF2">
    <property type="entry name" value="INTRACELLULAR EXO-ALPHA-L-ARABINOFURANOSIDASE 2"/>
    <property type="match status" value="1"/>
</dbReference>
<evidence type="ECO:0000256" key="3">
    <source>
        <dbReference type="ARBA" id="ARBA00011165"/>
    </source>
</evidence>
<dbReference type="GO" id="GO:0046556">
    <property type="term" value="F:alpha-L-arabinofuranosidase activity"/>
    <property type="evidence" value="ECO:0007669"/>
    <property type="project" value="UniProtKB-EC"/>
</dbReference>
<dbReference type="Proteomes" id="UP000195807">
    <property type="component" value="Chromosome"/>
</dbReference>
<dbReference type="InterPro" id="IPR013780">
    <property type="entry name" value="Glyco_hydro_b"/>
</dbReference>
<dbReference type="RefSeq" id="WP_083987964.1">
    <property type="nucleotide sequence ID" value="NZ_CP019602.1"/>
</dbReference>
<dbReference type="KEGG" id="cman:A9D14_01625"/>
<reference evidence="10 11" key="1">
    <citation type="submission" date="2017-01" db="EMBL/GenBank/DDBJ databases">
        <title>Complete genome sequence of esterase-producing bacterium Croceicoccus marinus E4A9.</title>
        <authorList>
            <person name="Wu Y.-H."/>
            <person name="Cheng H."/>
            <person name="Xu L."/>
            <person name="Huo Y.-Y."/>
            <person name="Wang C.-S."/>
            <person name="Xu X.-W."/>
        </authorList>
    </citation>
    <scope>NUCLEOTIDE SEQUENCE [LARGE SCALE GENOMIC DNA]</scope>
    <source>
        <strain evidence="10 11">E4A9</strain>
    </source>
</reference>
<keyword evidence="8" id="KW-0732">Signal</keyword>
<gene>
    <name evidence="10" type="ORF">A9D14_01625</name>
</gene>
<proteinExistence type="inferred from homology"/>
<evidence type="ECO:0000256" key="1">
    <source>
        <dbReference type="ARBA" id="ARBA00001462"/>
    </source>
</evidence>
<name>A0A1Z1F8S9_9SPHN</name>
<feature type="signal peptide" evidence="8">
    <location>
        <begin position="1"/>
        <end position="36"/>
    </location>
</feature>
<comment type="similarity">
    <text evidence="2">Belongs to the glycosyl hydrolase 51 family.</text>
</comment>
<dbReference type="EMBL" id="CP019602">
    <property type="protein sequence ID" value="ARU15107.1"/>
    <property type="molecule type" value="Genomic_DNA"/>
</dbReference>
<evidence type="ECO:0000259" key="9">
    <source>
        <dbReference type="SMART" id="SM00813"/>
    </source>
</evidence>
<dbReference type="GO" id="GO:0000272">
    <property type="term" value="P:polysaccharide catabolic process"/>
    <property type="evidence" value="ECO:0007669"/>
    <property type="project" value="TreeGrafter"/>
</dbReference>
<feature type="chain" id="PRO_5012689820" description="non-reducing end alpha-L-arabinofuranosidase" evidence="8">
    <location>
        <begin position="37"/>
        <end position="542"/>
    </location>
</feature>
<dbReference type="InterPro" id="IPR017853">
    <property type="entry name" value="GH"/>
</dbReference>
<comment type="subunit">
    <text evidence="3">Homohexamer; trimer of dimers.</text>
</comment>
<dbReference type="SUPFAM" id="SSF51445">
    <property type="entry name" value="(Trans)glycosidases"/>
    <property type="match status" value="1"/>
</dbReference>
<evidence type="ECO:0000256" key="2">
    <source>
        <dbReference type="ARBA" id="ARBA00007186"/>
    </source>
</evidence>
<dbReference type="EC" id="3.2.1.55" evidence="4"/>
<dbReference type="AlphaFoldDB" id="A0A1Z1F8S9"/>